<dbReference type="PANTHER" id="PTHR10091:SF0">
    <property type="entry name" value="GALACTOSE MUTAROTASE"/>
    <property type="match status" value="1"/>
</dbReference>
<comment type="caution">
    <text evidence="4">The sequence shown here is derived from an EMBL/GenBank/DDBJ whole genome shotgun (WGS) entry which is preliminary data.</text>
</comment>
<protein>
    <recommendedName>
        <fullName evidence="6">Aldose epimerase</fullName>
    </recommendedName>
</protein>
<dbReference type="Proteomes" id="UP000237608">
    <property type="component" value="Unassembled WGS sequence"/>
</dbReference>
<dbReference type="EMBL" id="MSCL01000001">
    <property type="protein sequence ID" value="PQJ75872.1"/>
    <property type="molecule type" value="Genomic_DNA"/>
</dbReference>
<gene>
    <name evidence="4" type="ORF">BTO13_11850</name>
</gene>
<dbReference type="CDD" id="cd01081">
    <property type="entry name" value="Aldose_epim"/>
    <property type="match status" value="1"/>
</dbReference>
<reference evidence="4 5" key="1">
    <citation type="submission" date="2016-12" db="EMBL/GenBank/DDBJ databases">
        <title>Trade-off between light-utilization and light-protection in marine flavobacteria.</title>
        <authorList>
            <person name="Kumagai Y."/>
            <person name="Yoshizawa S."/>
            <person name="Kogure K."/>
            <person name="Iwasaki W."/>
        </authorList>
    </citation>
    <scope>NUCLEOTIDE SEQUENCE [LARGE SCALE GENOMIC DNA]</scope>
    <source>
        <strain evidence="4 5">KCTC 22729</strain>
    </source>
</reference>
<dbReference type="GO" id="GO:0030246">
    <property type="term" value="F:carbohydrate binding"/>
    <property type="evidence" value="ECO:0007669"/>
    <property type="project" value="InterPro"/>
</dbReference>
<dbReference type="SUPFAM" id="SSF74650">
    <property type="entry name" value="Galactose mutarotase-like"/>
    <property type="match status" value="1"/>
</dbReference>
<evidence type="ECO:0000313" key="4">
    <source>
        <dbReference type="EMBL" id="PQJ75872.1"/>
    </source>
</evidence>
<dbReference type="Pfam" id="PF01263">
    <property type="entry name" value="Aldose_epim"/>
    <property type="match status" value="1"/>
</dbReference>
<dbReference type="Gene3D" id="2.70.98.10">
    <property type="match status" value="1"/>
</dbReference>
<dbReference type="AlphaFoldDB" id="A0A2S7WF45"/>
<keyword evidence="3" id="KW-0106">Calcium</keyword>
<dbReference type="InterPro" id="IPR008183">
    <property type="entry name" value="Aldose_1/G6P_1-epimerase"/>
</dbReference>
<evidence type="ECO:0000313" key="5">
    <source>
        <dbReference type="Proteomes" id="UP000237608"/>
    </source>
</evidence>
<proteinExistence type="predicted"/>
<accession>A0A2S7WF45</accession>
<dbReference type="InterPro" id="IPR014718">
    <property type="entry name" value="GH-type_carb-bd"/>
</dbReference>
<dbReference type="PANTHER" id="PTHR10091">
    <property type="entry name" value="ALDOSE-1-EPIMERASE"/>
    <property type="match status" value="1"/>
</dbReference>
<dbReference type="RefSeq" id="WP_105047024.1">
    <property type="nucleotide sequence ID" value="NZ_CP150662.1"/>
</dbReference>
<comment type="cofactor">
    <cofactor evidence="1">
        <name>Ca(2+)</name>
        <dbReference type="ChEBI" id="CHEBI:29108"/>
    </cofactor>
</comment>
<comment type="subunit">
    <text evidence="2">Monomer.</text>
</comment>
<dbReference type="GO" id="GO:0004034">
    <property type="term" value="F:aldose 1-epimerase activity"/>
    <property type="evidence" value="ECO:0007669"/>
    <property type="project" value="TreeGrafter"/>
</dbReference>
<evidence type="ECO:0008006" key="6">
    <source>
        <dbReference type="Google" id="ProtNLM"/>
    </source>
</evidence>
<dbReference type="InterPro" id="IPR011013">
    <property type="entry name" value="Gal_mutarotase_sf_dom"/>
</dbReference>
<dbReference type="GO" id="GO:0006006">
    <property type="term" value="P:glucose metabolic process"/>
    <property type="evidence" value="ECO:0007669"/>
    <property type="project" value="TreeGrafter"/>
</dbReference>
<keyword evidence="5" id="KW-1185">Reference proteome</keyword>
<evidence type="ECO:0000256" key="2">
    <source>
        <dbReference type="ARBA" id="ARBA00011245"/>
    </source>
</evidence>
<name>A0A2S7WF45_9FLAO</name>
<dbReference type="OrthoDB" id="9808779at2"/>
<evidence type="ECO:0000256" key="3">
    <source>
        <dbReference type="ARBA" id="ARBA00022837"/>
    </source>
</evidence>
<sequence>MYTIHSQKVENNEHLILENASKTSKVIISLQEGARIASLIFEGKTIIKEVHDFSYADSYAASILFPFVSRIENGKYQFDGKNYQLDCNQAGINALHGLVYNKTFSIVNQEITDENAAVTMSYKENNPPKGFPFTYELQLTYTLSEKGLSIHIKATNLDEVSFPFTVGWHPYFYTNHLQDAVVKFNSHQQVAFDEKLITKELIPFKNEGDFTIKNKQLDDCFVMNDDTIEFITPEYQLKITSDVAQNYLQMYTPPHKTLIAIEPMTGISNSFNNQIGLQVLAPSETYEITWNLSII</sequence>
<dbReference type="GO" id="GO:0033499">
    <property type="term" value="P:galactose catabolic process via UDP-galactose, Leloir pathway"/>
    <property type="evidence" value="ECO:0007669"/>
    <property type="project" value="TreeGrafter"/>
</dbReference>
<evidence type="ECO:0000256" key="1">
    <source>
        <dbReference type="ARBA" id="ARBA00001913"/>
    </source>
</evidence>
<organism evidence="4 5">
    <name type="scientific">Polaribacter gangjinensis</name>
    <dbReference type="NCBI Taxonomy" id="574710"/>
    <lineage>
        <taxon>Bacteria</taxon>
        <taxon>Pseudomonadati</taxon>
        <taxon>Bacteroidota</taxon>
        <taxon>Flavobacteriia</taxon>
        <taxon>Flavobacteriales</taxon>
        <taxon>Flavobacteriaceae</taxon>
    </lineage>
</organism>